<evidence type="ECO:0000259" key="22">
    <source>
        <dbReference type="PROSITE" id="PS50885"/>
    </source>
</evidence>
<dbReference type="SMART" id="SM00304">
    <property type="entry name" value="HAMP"/>
    <property type="match status" value="1"/>
</dbReference>
<dbReference type="Pfam" id="PF01627">
    <property type="entry name" value="Hpt"/>
    <property type="match status" value="1"/>
</dbReference>
<dbReference type="PROSITE" id="PS50112">
    <property type="entry name" value="PAS"/>
    <property type="match status" value="1"/>
</dbReference>
<dbReference type="InterPro" id="IPR003594">
    <property type="entry name" value="HATPase_dom"/>
</dbReference>
<dbReference type="Pfam" id="PF00512">
    <property type="entry name" value="HisKA"/>
    <property type="match status" value="1"/>
</dbReference>
<keyword evidence="12" id="KW-0902">Two-component regulatory system</keyword>
<evidence type="ECO:0000256" key="1">
    <source>
        <dbReference type="ARBA" id="ARBA00000085"/>
    </source>
</evidence>
<evidence type="ECO:0000256" key="18">
    <source>
        <dbReference type="SAM" id="SignalP"/>
    </source>
</evidence>
<gene>
    <name evidence="24" type="ORF">BSZ37_17750</name>
</gene>
<sequence length="978" mass="102176">MKLFPKLILAFSVAALICSAFGAAIVHAIDVAAEESAQATAQRVEAATEPTRAVVRDALSALRADTSDAAAEARAILATTPAPAATDDLATARAALAPARRYGLALLVVPFLLALGLGVLISRTLGRRLRQIAEGARAIGAGDLTVRLHDTSADEVGEVARTLDETAAALAKSMVSQAHLDAIIESIPDPFGVIDGEGNVVRVNQAAAAVFEREADEIAGMPAMDFFASQPEEVMAFAMALSGNDAITGLDSTFQRPSGERVPVRLSAAKLPVDGEGRGGLVLVAQDVTEVRQTHEALVSAKEAAEEANQAKSEFLANMSHEIRTPLNGVIGMTGHLLDTDLSEEQREFASVIRSSGEALLGVINDVLDFSKIEAGMLELEAQPFDIRTCAEDALDLVAYRASEKGLDLAYEIGDDVPARVVGDATRLRQVLVNLLANAVKFTEAGEVVLEVAPCDPEAVPGHVWDLDDCEAGLHLSVRDTGIGIAPDRLEALFDPFTQADASTTRRYGGTGLGLAISRSLVDAMGGRIWAESTPGRGTTFHVAVPAEAVPGAQPAGTCDGIAALSGKGVLIVDDNETNRRILQVQAEKWGLVPTVTASADEALASVDGGAAVAVAILDYQMPDVDGAELARALHARRPELPLIVLSSMHLAPDVPPGVLAASLTKPIKTGQLCRAIVDAVGPVEAPAEPAAPPATVSPLPMPDAPRPSPLRILLAEDNVVNQRVIGLTLARTGYRHDMVTDGDEVLPALRQAADAGRPYDVVFLDLRMPRVDGIEAARRVRSADVPQPRIVAMTADVTAAKREACFAAGFDGFLGKPLDREALSRVLDDIERAVHGTAAAPEPPASDRTAFPTLSEMACGDEDLFLSLLADARVEIEAGLTATKAALRNEDLREAGRHVHTLKSVAGLLDASELYALCAATQDAADAGSLVEAVQAFLPLYAHAQGTLEALDAVLPASGAPPVHAALSAIPVTESMA</sequence>
<evidence type="ECO:0000256" key="10">
    <source>
        <dbReference type="ARBA" id="ARBA00022840"/>
    </source>
</evidence>
<dbReference type="InterPro" id="IPR005467">
    <property type="entry name" value="His_kinase_dom"/>
</dbReference>
<evidence type="ECO:0000259" key="20">
    <source>
        <dbReference type="PROSITE" id="PS50110"/>
    </source>
</evidence>
<reference evidence="24 25" key="1">
    <citation type="submission" date="2016-11" db="EMBL/GenBank/DDBJ databases">
        <title>Study of marine rhodopsin-containing bacteria.</title>
        <authorList>
            <person name="Yoshizawa S."/>
            <person name="Kumagai Y."/>
            <person name="Kogure K."/>
        </authorList>
    </citation>
    <scope>NUCLEOTIDE SEQUENCE [LARGE SCALE GENOMIC DNA]</scope>
    <source>
        <strain evidence="24 25">SAORIC-28</strain>
    </source>
</reference>
<feature type="chain" id="PRO_5012922062" description="histidine kinase" evidence="18">
    <location>
        <begin position="29"/>
        <end position="978"/>
    </location>
</feature>
<dbReference type="InterPro" id="IPR036641">
    <property type="entry name" value="HPT_dom_sf"/>
</dbReference>
<comment type="catalytic activity">
    <reaction evidence="1">
        <text>ATP + protein L-histidine = ADP + protein N-phospho-L-histidine.</text>
        <dbReference type="EC" id="2.7.13.3"/>
    </reaction>
</comment>
<keyword evidence="18" id="KW-0732">Signal</keyword>
<dbReference type="EC" id="2.7.13.3" evidence="3"/>
<dbReference type="PROSITE" id="PS50110">
    <property type="entry name" value="RESPONSE_REGULATORY"/>
    <property type="match status" value="2"/>
</dbReference>
<evidence type="ECO:0000259" key="23">
    <source>
        <dbReference type="PROSITE" id="PS50894"/>
    </source>
</evidence>
<dbReference type="SUPFAM" id="SSF55785">
    <property type="entry name" value="PYP-like sensor domain (PAS domain)"/>
    <property type="match status" value="1"/>
</dbReference>
<dbReference type="PROSITE" id="PS50109">
    <property type="entry name" value="HIS_KIN"/>
    <property type="match status" value="1"/>
</dbReference>
<evidence type="ECO:0000259" key="21">
    <source>
        <dbReference type="PROSITE" id="PS50112"/>
    </source>
</evidence>
<dbReference type="InterPro" id="IPR036097">
    <property type="entry name" value="HisK_dim/P_sf"/>
</dbReference>
<dbReference type="Gene3D" id="1.20.120.160">
    <property type="entry name" value="HPT domain"/>
    <property type="match status" value="1"/>
</dbReference>
<evidence type="ECO:0000256" key="11">
    <source>
        <dbReference type="ARBA" id="ARBA00022989"/>
    </source>
</evidence>
<dbReference type="SMART" id="SM00448">
    <property type="entry name" value="REC"/>
    <property type="match status" value="2"/>
</dbReference>
<feature type="domain" description="HPt" evidence="23">
    <location>
        <begin position="862"/>
        <end position="959"/>
    </location>
</feature>
<dbReference type="Pfam" id="PF00072">
    <property type="entry name" value="Response_reg"/>
    <property type="match status" value="2"/>
</dbReference>
<accession>A0A271J3Q3</accession>
<dbReference type="SMART" id="SM00387">
    <property type="entry name" value="HATPase_c"/>
    <property type="match status" value="1"/>
</dbReference>
<dbReference type="Gene3D" id="6.10.340.10">
    <property type="match status" value="1"/>
</dbReference>
<feature type="modified residue" description="4-aspartylphosphate" evidence="15">
    <location>
        <position position="766"/>
    </location>
</feature>
<evidence type="ECO:0000256" key="3">
    <source>
        <dbReference type="ARBA" id="ARBA00012438"/>
    </source>
</evidence>
<comment type="subcellular location">
    <subcellularLocation>
        <location evidence="2">Cell membrane</location>
        <topology evidence="2">Multi-pass membrane protein</topology>
    </subcellularLocation>
</comment>
<feature type="signal peptide" evidence="18">
    <location>
        <begin position="1"/>
        <end position="28"/>
    </location>
</feature>
<keyword evidence="10" id="KW-0067">ATP-binding</keyword>
<dbReference type="GO" id="GO:0000155">
    <property type="term" value="F:phosphorelay sensor kinase activity"/>
    <property type="evidence" value="ECO:0007669"/>
    <property type="project" value="InterPro"/>
</dbReference>
<dbReference type="PANTHER" id="PTHR45339">
    <property type="entry name" value="HYBRID SIGNAL TRANSDUCTION HISTIDINE KINASE J"/>
    <property type="match status" value="1"/>
</dbReference>
<feature type="transmembrane region" description="Helical" evidence="17">
    <location>
        <begin position="102"/>
        <end position="121"/>
    </location>
</feature>
<dbReference type="CDD" id="cd00130">
    <property type="entry name" value="PAS"/>
    <property type="match status" value="1"/>
</dbReference>
<feature type="domain" description="Histidine kinase" evidence="19">
    <location>
        <begin position="318"/>
        <end position="549"/>
    </location>
</feature>
<dbReference type="InterPro" id="IPR000014">
    <property type="entry name" value="PAS"/>
</dbReference>
<dbReference type="Pfam" id="PF02518">
    <property type="entry name" value="HATPase_c"/>
    <property type="match status" value="1"/>
</dbReference>
<feature type="domain" description="PAS" evidence="21">
    <location>
        <begin position="176"/>
        <end position="220"/>
    </location>
</feature>
<dbReference type="SUPFAM" id="SSF47226">
    <property type="entry name" value="Histidine-containing phosphotransfer domain, HPT domain"/>
    <property type="match status" value="1"/>
</dbReference>
<feature type="coiled-coil region" evidence="16">
    <location>
        <begin position="291"/>
        <end position="318"/>
    </location>
</feature>
<dbReference type="CDD" id="cd17546">
    <property type="entry name" value="REC_hyHK_CKI1_RcsC-like"/>
    <property type="match status" value="1"/>
</dbReference>
<evidence type="ECO:0000256" key="7">
    <source>
        <dbReference type="ARBA" id="ARBA00022692"/>
    </source>
</evidence>
<dbReference type="NCBIfam" id="TIGR00229">
    <property type="entry name" value="sensory_box"/>
    <property type="match status" value="1"/>
</dbReference>
<dbReference type="InterPro" id="IPR013656">
    <property type="entry name" value="PAS_4"/>
</dbReference>
<dbReference type="SUPFAM" id="SSF158472">
    <property type="entry name" value="HAMP domain-like"/>
    <property type="match status" value="1"/>
</dbReference>
<feature type="domain" description="HAMP" evidence="22">
    <location>
        <begin position="123"/>
        <end position="175"/>
    </location>
</feature>
<evidence type="ECO:0000313" key="24">
    <source>
        <dbReference type="EMBL" id="PAP78146.1"/>
    </source>
</evidence>
<keyword evidence="7 17" id="KW-0812">Transmembrane</keyword>
<evidence type="ECO:0000256" key="13">
    <source>
        <dbReference type="ARBA" id="ARBA00023136"/>
    </source>
</evidence>
<feature type="modified residue" description="4-aspartylphosphate" evidence="15">
    <location>
        <position position="619"/>
    </location>
</feature>
<dbReference type="OrthoDB" id="9811889at2"/>
<dbReference type="GO" id="GO:0005524">
    <property type="term" value="F:ATP binding"/>
    <property type="evidence" value="ECO:0007669"/>
    <property type="project" value="UniProtKB-KW"/>
</dbReference>
<protein>
    <recommendedName>
        <fullName evidence="3">histidine kinase</fullName>
        <ecNumber evidence="3">2.7.13.3</ecNumber>
    </recommendedName>
</protein>
<dbReference type="InterPro" id="IPR036890">
    <property type="entry name" value="HATPase_C_sf"/>
</dbReference>
<keyword evidence="6" id="KW-0808">Transferase</keyword>
<dbReference type="PROSITE" id="PS50885">
    <property type="entry name" value="HAMP"/>
    <property type="match status" value="1"/>
</dbReference>
<dbReference type="Proteomes" id="UP000216339">
    <property type="component" value="Unassembled WGS sequence"/>
</dbReference>
<dbReference type="PANTHER" id="PTHR45339:SF1">
    <property type="entry name" value="HYBRID SIGNAL TRANSDUCTION HISTIDINE KINASE J"/>
    <property type="match status" value="1"/>
</dbReference>
<comment type="caution">
    <text evidence="24">The sequence shown here is derived from an EMBL/GenBank/DDBJ whole genome shotgun (WGS) entry which is preliminary data.</text>
</comment>
<dbReference type="Gene3D" id="3.30.450.20">
    <property type="entry name" value="PAS domain"/>
    <property type="match status" value="1"/>
</dbReference>
<feature type="domain" description="Response regulatory" evidence="20">
    <location>
        <begin position="569"/>
        <end position="681"/>
    </location>
</feature>
<evidence type="ECO:0000256" key="8">
    <source>
        <dbReference type="ARBA" id="ARBA00022741"/>
    </source>
</evidence>
<evidence type="ECO:0000256" key="14">
    <source>
        <dbReference type="PROSITE-ProRule" id="PRU00110"/>
    </source>
</evidence>
<evidence type="ECO:0000256" key="15">
    <source>
        <dbReference type="PROSITE-ProRule" id="PRU00169"/>
    </source>
</evidence>
<dbReference type="FunFam" id="3.30.565.10:FF:000078">
    <property type="entry name" value="Two-component sensor histidine kinase"/>
    <property type="match status" value="1"/>
</dbReference>
<feature type="modified residue" description="Phosphohistidine" evidence="14">
    <location>
        <position position="901"/>
    </location>
</feature>
<dbReference type="SMART" id="SM00388">
    <property type="entry name" value="HisKA"/>
    <property type="match status" value="1"/>
</dbReference>
<dbReference type="Gene3D" id="3.40.50.2300">
    <property type="match status" value="2"/>
</dbReference>
<dbReference type="AlphaFoldDB" id="A0A271J3Q3"/>
<evidence type="ECO:0000313" key="25">
    <source>
        <dbReference type="Proteomes" id="UP000216339"/>
    </source>
</evidence>
<dbReference type="SMART" id="SM00091">
    <property type="entry name" value="PAS"/>
    <property type="match status" value="1"/>
</dbReference>
<dbReference type="InterPro" id="IPR004358">
    <property type="entry name" value="Sig_transdc_His_kin-like_C"/>
</dbReference>
<dbReference type="CDD" id="cd16922">
    <property type="entry name" value="HATPase_EvgS-ArcB-TorS-like"/>
    <property type="match status" value="1"/>
</dbReference>
<dbReference type="SUPFAM" id="SSF52172">
    <property type="entry name" value="CheY-like"/>
    <property type="match status" value="2"/>
</dbReference>
<dbReference type="Gene3D" id="1.10.287.130">
    <property type="match status" value="1"/>
</dbReference>
<dbReference type="InterPro" id="IPR035965">
    <property type="entry name" value="PAS-like_dom_sf"/>
</dbReference>
<dbReference type="FunFam" id="1.10.287.130:FF:000002">
    <property type="entry name" value="Two-component osmosensing histidine kinase"/>
    <property type="match status" value="1"/>
</dbReference>
<organism evidence="24 25">
    <name type="scientific">Rubrivirga marina</name>
    <dbReference type="NCBI Taxonomy" id="1196024"/>
    <lineage>
        <taxon>Bacteria</taxon>
        <taxon>Pseudomonadati</taxon>
        <taxon>Rhodothermota</taxon>
        <taxon>Rhodothermia</taxon>
        <taxon>Rhodothermales</taxon>
        <taxon>Rubricoccaceae</taxon>
        <taxon>Rubrivirga</taxon>
    </lineage>
</organism>
<evidence type="ECO:0000256" key="2">
    <source>
        <dbReference type="ARBA" id="ARBA00004651"/>
    </source>
</evidence>
<evidence type="ECO:0000256" key="17">
    <source>
        <dbReference type="SAM" id="Phobius"/>
    </source>
</evidence>
<keyword evidence="4" id="KW-1003">Cell membrane</keyword>
<proteinExistence type="predicted"/>
<evidence type="ECO:0000256" key="12">
    <source>
        <dbReference type="ARBA" id="ARBA00023012"/>
    </source>
</evidence>
<dbReference type="GO" id="GO:0005886">
    <property type="term" value="C:plasma membrane"/>
    <property type="evidence" value="ECO:0007669"/>
    <property type="project" value="UniProtKB-SubCell"/>
</dbReference>
<keyword evidence="25" id="KW-1185">Reference proteome</keyword>
<keyword evidence="9" id="KW-0418">Kinase</keyword>
<keyword evidence="11 17" id="KW-1133">Transmembrane helix</keyword>
<evidence type="ECO:0000256" key="16">
    <source>
        <dbReference type="SAM" id="Coils"/>
    </source>
</evidence>
<dbReference type="Gene3D" id="3.30.565.10">
    <property type="entry name" value="Histidine kinase-like ATPase, C-terminal domain"/>
    <property type="match status" value="1"/>
</dbReference>
<dbReference type="CDD" id="cd06225">
    <property type="entry name" value="HAMP"/>
    <property type="match status" value="1"/>
</dbReference>
<dbReference type="InterPro" id="IPR011006">
    <property type="entry name" value="CheY-like_superfamily"/>
</dbReference>
<dbReference type="InterPro" id="IPR003661">
    <property type="entry name" value="HisK_dim/P_dom"/>
</dbReference>
<dbReference type="CDD" id="cd00156">
    <property type="entry name" value="REC"/>
    <property type="match status" value="1"/>
</dbReference>
<dbReference type="InterPro" id="IPR001789">
    <property type="entry name" value="Sig_transdc_resp-reg_receiver"/>
</dbReference>
<evidence type="ECO:0000259" key="19">
    <source>
        <dbReference type="PROSITE" id="PS50109"/>
    </source>
</evidence>
<keyword evidence="13 17" id="KW-0472">Membrane</keyword>
<dbReference type="PRINTS" id="PR00344">
    <property type="entry name" value="BCTRLSENSOR"/>
</dbReference>
<dbReference type="CDD" id="cd00082">
    <property type="entry name" value="HisKA"/>
    <property type="match status" value="1"/>
</dbReference>
<name>A0A271J3Q3_9BACT</name>
<evidence type="ECO:0000256" key="9">
    <source>
        <dbReference type="ARBA" id="ARBA00022777"/>
    </source>
</evidence>
<dbReference type="PROSITE" id="PS50894">
    <property type="entry name" value="HPT"/>
    <property type="match status" value="1"/>
</dbReference>
<feature type="domain" description="Response regulatory" evidence="20">
    <location>
        <begin position="712"/>
        <end position="832"/>
    </location>
</feature>
<dbReference type="Pfam" id="PF08448">
    <property type="entry name" value="PAS_4"/>
    <property type="match status" value="1"/>
</dbReference>
<keyword evidence="16" id="KW-0175">Coiled coil</keyword>
<evidence type="ECO:0000256" key="5">
    <source>
        <dbReference type="ARBA" id="ARBA00022553"/>
    </source>
</evidence>
<keyword evidence="8" id="KW-0547">Nucleotide-binding</keyword>
<dbReference type="InterPro" id="IPR003660">
    <property type="entry name" value="HAMP_dom"/>
</dbReference>
<dbReference type="RefSeq" id="WP_095511824.1">
    <property type="nucleotide sequence ID" value="NZ_MQWD01000001.1"/>
</dbReference>
<dbReference type="Pfam" id="PF00672">
    <property type="entry name" value="HAMP"/>
    <property type="match status" value="1"/>
</dbReference>
<dbReference type="SUPFAM" id="SSF47384">
    <property type="entry name" value="Homodimeric domain of signal transducing histidine kinase"/>
    <property type="match status" value="1"/>
</dbReference>
<evidence type="ECO:0000256" key="4">
    <source>
        <dbReference type="ARBA" id="ARBA00022475"/>
    </source>
</evidence>
<dbReference type="InterPro" id="IPR008207">
    <property type="entry name" value="Sig_transdc_His_kin_Hpt_dom"/>
</dbReference>
<keyword evidence="5 15" id="KW-0597">Phosphoprotein</keyword>
<dbReference type="EMBL" id="MQWD01000001">
    <property type="protein sequence ID" value="PAP78146.1"/>
    <property type="molecule type" value="Genomic_DNA"/>
</dbReference>
<dbReference type="SUPFAM" id="SSF55874">
    <property type="entry name" value="ATPase domain of HSP90 chaperone/DNA topoisomerase II/histidine kinase"/>
    <property type="match status" value="1"/>
</dbReference>
<evidence type="ECO:0000256" key="6">
    <source>
        <dbReference type="ARBA" id="ARBA00022679"/>
    </source>
</evidence>